<evidence type="ECO:0000256" key="1">
    <source>
        <dbReference type="SAM" id="MobiDB-lite"/>
    </source>
</evidence>
<name>A0A6L2PXJ6_COPFO</name>
<evidence type="ECO:0000259" key="2">
    <source>
        <dbReference type="SMART" id="SM00462"/>
    </source>
</evidence>
<dbReference type="InterPro" id="IPR006020">
    <property type="entry name" value="PTB/PI_dom"/>
</dbReference>
<accession>A0A6L2PXJ6</accession>
<dbReference type="InterPro" id="IPR011993">
    <property type="entry name" value="PH-like_dom_sf"/>
</dbReference>
<dbReference type="AlphaFoldDB" id="A0A6L2PXJ6"/>
<dbReference type="OrthoDB" id="10007483at2759"/>
<gene>
    <name evidence="3" type="ORF">Cfor_10949</name>
</gene>
<feature type="compositionally biased region" description="Low complexity" evidence="1">
    <location>
        <begin position="216"/>
        <end position="230"/>
    </location>
</feature>
<feature type="compositionally biased region" description="Low complexity" evidence="1">
    <location>
        <begin position="292"/>
        <end position="305"/>
    </location>
</feature>
<feature type="region of interest" description="Disordered" evidence="1">
    <location>
        <begin position="212"/>
        <end position="357"/>
    </location>
</feature>
<feature type="domain" description="PID" evidence="2">
    <location>
        <begin position="11"/>
        <end position="179"/>
    </location>
</feature>
<dbReference type="Gene3D" id="2.30.29.30">
    <property type="entry name" value="Pleckstrin-homology domain (PH domain)/Phosphotyrosine-binding domain (PTB)"/>
    <property type="match status" value="1"/>
</dbReference>
<feature type="compositionally biased region" description="Basic and acidic residues" evidence="1">
    <location>
        <begin position="323"/>
        <end position="335"/>
    </location>
</feature>
<dbReference type="PANTHER" id="PTHR21219:SF3">
    <property type="entry name" value="FI19613P1"/>
    <property type="match status" value="1"/>
</dbReference>
<dbReference type="EMBL" id="BLKM01000687">
    <property type="protein sequence ID" value="GFG37256.1"/>
    <property type="molecule type" value="Genomic_DNA"/>
</dbReference>
<organism evidence="3 4">
    <name type="scientific">Coptotermes formosanus</name>
    <name type="common">Formosan subterranean termite</name>
    <dbReference type="NCBI Taxonomy" id="36987"/>
    <lineage>
        <taxon>Eukaryota</taxon>
        <taxon>Metazoa</taxon>
        <taxon>Ecdysozoa</taxon>
        <taxon>Arthropoda</taxon>
        <taxon>Hexapoda</taxon>
        <taxon>Insecta</taxon>
        <taxon>Pterygota</taxon>
        <taxon>Neoptera</taxon>
        <taxon>Polyneoptera</taxon>
        <taxon>Dictyoptera</taxon>
        <taxon>Blattodea</taxon>
        <taxon>Blattoidea</taxon>
        <taxon>Termitoidae</taxon>
        <taxon>Rhinotermitidae</taxon>
        <taxon>Coptotermes</taxon>
    </lineage>
</organism>
<dbReference type="FunCoup" id="A0A6L2PXJ6">
    <property type="interactions" value="6"/>
</dbReference>
<feature type="region of interest" description="Disordered" evidence="1">
    <location>
        <begin position="536"/>
        <end position="574"/>
    </location>
</feature>
<keyword evidence="4" id="KW-1185">Reference proteome</keyword>
<sequence length="684" mass="73874">MASPRGEPDSTPICRCRVLYLGSAVPHVTKDGLQGIQEPLRELYPEQGALGARGIDSWLSVWSNGLLLENVDENHKKVTRFFPIDTLHYCAAVRYVLVPEKTSSGASQPATPRFLPLDSPFARSPNPSHPPLFAAILRRTTGIKVLECHAFICKREMAANALVRCCFHAYADSSYARHIDGGSTSVYGTLRSQNAGSQPIFATSSIEKVEGWRRMSPSGGPTTSGSTLTLNSQIQPGPSTQNQNGTLTSNATTTVSAGDDISIYNGDENHKVWAGSSTGPVADREQIYGNYSGSTMRSGRSGRPRQMVTPVASPPPPPPPPASKEDSKNKKANKERVRRKKMLGGSREDLYPLMNGSLMRGNTAHPMVNGGGMRSSSSLSGTLMKGGTMPYQHHYSNSTILKPSSAHPIPMNGYHPHPAPILVVQHPTTTLPHPRHMKKSAGTFSHRPVKSGIVIPGRPIIQAPVIPLGLHQAPIMPVIASIPPAAGKKSKHNHPPVAIEEPIYMPSARPLSPVASFQPGHFPHEAYLMQQYANTTMDSKHKKKSSKGEGKSGSKKGGPVVNGEGGNSSPPPPMIVVEESPFNTGIYRKKGHLNERAFSYSIRQEHRSRSYGSLANLKFATPIPNGGGPPETGNKEELKKEREIMQMMHDLELSGDELERSEVPAAVYESRRAAAVAAVSGPRR</sequence>
<proteinExistence type="predicted"/>
<feature type="compositionally biased region" description="Polar residues" evidence="1">
    <location>
        <begin position="231"/>
        <end position="256"/>
    </location>
</feature>
<dbReference type="CDD" id="cd01217">
    <property type="entry name" value="PTB_CG12581"/>
    <property type="match status" value="1"/>
</dbReference>
<dbReference type="InParanoid" id="A0A6L2PXJ6"/>
<dbReference type="PANTHER" id="PTHR21219">
    <property type="entry name" value="FI19613P1"/>
    <property type="match status" value="1"/>
</dbReference>
<protein>
    <recommendedName>
        <fullName evidence="2">PID domain-containing protein</fullName>
    </recommendedName>
</protein>
<reference evidence="4" key="1">
    <citation type="submission" date="2020-01" db="EMBL/GenBank/DDBJ databases">
        <title>Draft genome sequence of the Termite Coptotermes fromosanus.</title>
        <authorList>
            <person name="Itakura S."/>
            <person name="Yosikawa Y."/>
            <person name="Umezawa K."/>
        </authorList>
    </citation>
    <scope>NUCLEOTIDE SEQUENCE [LARGE SCALE GENOMIC DNA]</scope>
</reference>
<evidence type="ECO:0000313" key="3">
    <source>
        <dbReference type="EMBL" id="GFG37256.1"/>
    </source>
</evidence>
<feature type="compositionally biased region" description="Pro residues" evidence="1">
    <location>
        <begin position="312"/>
        <end position="322"/>
    </location>
</feature>
<evidence type="ECO:0000313" key="4">
    <source>
        <dbReference type="Proteomes" id="UP000502823"/>
    </source>
</evidence>
<dbReference type="SUPFAM" id="SSF50729">
    <property type="entry name" value="PH domain-like"/>
    <property type="match status" value="1"/>
</dbReference>
<dbReference type="Proteomes" id="UP000502823">
    <property type="component" value="Unassembled WGS sequence"/>
</dbReference>
<dbReference type="SMART" id="SM00462">
    <property type="entry name" value="PTB"/>
    <property type="match status" value="1"/>
</dbReference>
<comment type="caution">
    <text evidence="3">The sequence shown here is derived from an EMBL/GenBank/DDBJ whole genome shotgun (WGS) entry which is preliminary data.</text>
</comment>